<proteinExistence type="predicted"/>
<dbReference type="Proteomes" id="UP000054662">
    <property type="component" value="Unassembled WGS sequence"/>
</dbReference>
<sequence>MKTTPRTKKKYCAFDSATQCGARTKGNYGIPCRCPVMTGKNHCLIHGSAKGSGAPRCNANALKHSRTTAQVKAFRIKIRGII</sequence>
<dbReference type="AlphaFoldDB" id="A0A0W1AE97"/>
<evidence type="ECO:0000313" key="2">
    <source>
        <dbReference type="Proteomes" id="UP000054662"/>
    </source>
</evidence>
<dbReference type="OrthoDB" id="7597230at2"/>
<protein>
    <recommendedName>
        <fullName evidence="3">Periplasmic glucans biosynthesis protein</fullName>
    </recommendedName>
</protein>
<evidence type="ECO:0000313" key="1">
    <source>
        <dbReference type="EMBL" id="KTD79644.1"/>
    </source>
</evidence>
<dbReference type="EMBL" id="LNZC01000012">
    <property type="protein sequence ID" value="KTD79644.1"/>
    <property type="molecule type" value="Genomic_DNA"/>
</dbReference>
<accession>A0A0W1AE97</accession>
<name>A0A0W1AE97_9GAMM</name>
<reference evidence="1 2" key="1">
    <citation type="submission" date="2015-11" db="EMBL/GenBank/DDBJ databases">
        <title>Genomic analysis of 38 Legionella species identifies large and diverse effector repertoires.</title>
        <authorList>
            <person name="Burstein D."/>
            <person name="Amaro F."/>
            <person name="Zusman T."/>
            <person name="Lifshitz Z."/>
            <person name="Cohen O."/>
            <person name="Gilbert J.A."/>
            <person name="Pupko T."/>
            <person name="Shuman H.A."/>
            <person name="Segal G."/>
        </authorList>
    </citation>
    <scope>NUCLEOTIDE SEQUENCE [LARGE SCALE GENOMIC DNA]</scope>
    <source>
        <strain evidence="1 2">ATCC 49508</strain>
    </source>
</reference>
<gene>
    <name evidence="1" type="ORF">Lwor_1158</name>
</gene>
<evidence type="ECO:0008006" key="3">
    <source>
        <dbReference type="Google" id="ProtNLM"/>
    </source>
</evidence>
<keyword evidence="2" id="KW-1185">Reference proteome</keyword>
<comment type="caution">
    <text evidence="1">The sequence shown here is derived from an EMBL/GenBank/DDBJ whole genome shotgun (WGS) entry which is preliminary data.</text>
</comment>
<organism evidence="1 2">
    <name type="scientific">Legionella worsleiensis</name>
    <dbReference type="NCBI Taxonomy" id="45076"/>
    <lineage>
        <taxon>Bacteria</taxon>
        <taxon>Pseudomonadati</taxon>
        <taxon>Pseudomonadota</taxon>
        <taxon>Gammaproteobacteria</taxon>
        <taxon>Legionellales</taxon>
        <taxon>Legionellaceae</taxon>
        <taxon>Legionella</taxon>
    </lineage>
</organism>
<dbReference type="RefSeq" id="WP_058492972.1">
    <property type="nucleotide sequence ID" value="NZ_CBCRUR010000001.1"/>
</dbReference>
<dbReference type="PATRIC" id="fig|45076.6.peg.1262"/>